<proteinExistence type="predicted"/>
<dbReference type="KEGG" id="micc:AUP74_02437"/>
<dbReference type="Proteomes" id="UP000095672">
    <property type="component" value="Chromosome"/>
</dbReference>
<dbReference type="STRING" id="1769779.AUP74_02437"/>
<evidence type="ECO:0000313" key="2">
    <source>
        <dbReference type="Proteomes" id="UP000095672"/>
    </source>
</evidence>
<dbReference type="EMBL" id="CP014143">
    <property type="protein sequence ID" value="AOS97839.1"/>
    <property type="molecule type" value="Genomic_DNA"/>
</dbReference>
<gene>
    <name evidence="1" type="ORF">AUP74_02437</name>
</gene>
<sequence>MDANVAKLVATDKLQDWGEVASEIKGRNRSKTFQVAAPLWIKRMVNEGKLLLNPSIIAQLREQEWIPTELQKQMIWASIVCKLDSPEQRQEKARIRSLIQKRYDNEWWEEVYERAGRVWPAWDRYKKNILSVGTATATLAAHSSVLGQAFNREFEAILKMVPAL</sequence>
<dbReference type="OrthoDB" id="9181701at2"/>
<organism evidence="1 2">
    <name type="scientific">Microbulbifer aggregans</name>
    <dbReference type="NCBI Taxonomy" id="1769779"/>
    <lineage>
        <taxon>Bacteria</taxon>
        <taxon>Pseudomonadati</taxon>
        <taxon>Pseudomonadota</taxon>
        <taxon>Gammaproteobacteria</taxon>
        <taxon>Cellvibrionales</taxon>
        <taxon>Microbulbiferaceae</taxon>
        <taxon>Microbulbifer</taxon>
    </lineage>
</organism>
<reference evidence="2" key="1">
    <citation type="submission" date="2016-01" db="EMBL/GenBank/DDBJ databases">
        <title>Complete genome sequence of Microbulbifer sp. CCB-MM1, a halophile isolated from Matang Mangrove Forest, Perak.</title>
        <authorList>
            <person name="Moh T.H."/>
            <person name="Dinesh B."/>
            <person name="Lau N.-S."/>
            <person name="Go F."/>
            <person name="Alexander Chong S.-C."/>
        </authorList>
    </citation>
    <scope>NUCLEOTIDE SEQUENCE [LARGE SCALE GENOMIC DNA]</scope>
    <source>
        <strain evidence="2">CCB-MM1</strain>
    </source>
</reference>
<accession>A0A1C9W9J8</accession>
<name>A0A1C9W9J8_9GAMM</name>
<protein>
    <submittedName>
        <fullName evidence="1">Uncharacterized protein</fullName>
    </submittedName>
</protein>
<dbReference type="AlphaFoldDB" id="A0A1C9W9J8"/>
<dbReference type="RefSeq" id="WP_069947790.1">
    <property type="nucleotide sequence ID" value="NZ_CP014143.1"/>
</dbReference>
<evidence type="ECO:0000313" key="1">
    <source>
        <dbReference type="EMBL" id="AOS97839.1"/>
    </source>
</evidence>
<keyword evidence="2" id="KW-1185">Reference proteome</keyword>